<organism evidence="5 6">
    <name type="scientific">Roseateles aquatilis</name>
    <dbReference type="NCBI Taxonomy" id="431061"/>
    <lineage>
        <taxon>Bacteria</taxon>
        <taxon>Pseudomonadati</taxon>
        <taxon>Pseudomonadota</taxon>
        <taxon>Betaproteobacteria</taxon>
        <taxon>Burkholderiales</taxon>
        <taxon>Sphaerotilaceae</taxon>
        <taxon>Roseateles</taxon>
    </lineage>
</organism>
<keyword evidence="3" id="KW-1133">Transmembrane helix</keyword>
<evidence type="ECO:0000256" key="1">
    <source>
        <dbReference type="SAM" id="Coils"/>
    </source>
</evidence>
<sequence length="467" mass="50605">MQISVGFSRMRGPSGTRPAPSTSTNRRTPPPRWIFMGGEYAACADLRLRGAGLVPPWPASSHARWRGRRPTARIATMSDASPPFPGPLAGTSPARAPRSPWDAALQIFNLRMIAIAFYFCLAMAGARSLTWMTGDMTADAWALSWLAFTRQTLLTALSVLAMLALAEAWLARPGARGAIAVRGVAIAAGATIGSMLRYWVANLGNPGAQLHWDWMLSTTMLWLLLGSFSSALLQGMREERQAQAQLAELVRQHEQLQARQMEAQLSALNAQIEPHFLFNTLANVKRLYETVPERGRDMMTSLIAYLRAALPSMRQGVSSLGQELELARSYLTILQMRMGDRLRFDIETDAALLATPLPPMVLPTLVENAIKHGLSALPEGGRIDIAVRREPAGDGLTLEVRDTGQGFAGSGGSGVGLANTRARLTAMYGREAWLELEAVQPHGVAARIRVPMAQGARRPAPTARAAA</sequence>
<evidence type="ECO:0000259" key="4">
    <source>
        <dbReference type="SMART" id="SM00387"/>
    </source>
</evidence>
<reference evidence="5 6" key="1">
    <citation type="journal article" date="2008" name="Int. J. Syst. Evol. Microbiol.">
        <title>Description of Roseateles aquatilis sp. nov. and Roseateles terrae sp. nov., in the class Betaproteobacteria, and emended description of the genus Roseateles.</title>
        <authorList>
            <person name="Gomila M."/>
            <person name="Bowien B."/>
            <person name="Falsen E."/>
            <person name="Moore E.R."/>
            <person name="Lalucat J."/>
        </authorList>
    </citation>
    <scope>NUCLEOTIDE SEQUENCE [LARGE SCALE GENOMIC DNA]</scope>
    <source>
        <strain evidence="5 6">CCUG 48205</strain>
    </source>
</reference>
<feature type="region of interest" description="Disordered" evidence="2">
    <location>
        <begin position="76"/>
        <end position="95"/>
    </location>
</feature>
<dbReference type="Gene3D" id="3.30.565.10">
    <property type="entry name" value="Histidine kinase-like ATPase, C-terminal domain"/>
    <property type="match status" value="1"/>
</dbReference>
<dbReference type="SMART" id="SM00387">
    <property type="entry name" value="HATPase_c"/>
    <property type="match status" value="1"/>
</dbReference>
<dbReference type="SUPFAM" id="SSF55874">
    <property type="entry name" value="ATPase domain of HSP90 chaperone/DNA topoisomerase II/histidine kinase"/>
    <property type="match status" value="1"/>
</dbReference>
<proteinExistence type="predicted"/>
<feature type="transmembrane region" description="Helical" evidence="3">
    <location>
        <begin position="108"/>
        <end position="132"/>
    </location>
</feature>
<keyword evidence="3" id="KW-0812">Transmembrane</keyword>
<dbReference type="Pfam" id="PF02518">
    <property type="entry name" value="HATPase_c"/>
    <property type="match status" value="1"/>
</dbReference>
<keyword evidence="1" id="KW-0175">Coiled coil</keyword>
<dbReference type="Pfam" id="PF06580">
    <property type="entry name" value="His_kinase"/>
    <property type="match status" value="1"/>
</dbReference>
<dbReference type="GO" id="GO:0000155">
    <property type="term" value="F:phosphorelay sensor kinase activity"/>
    <property type="evidence" value="ECO:0007669"/>
    <property type="project" value="InterPro"/>
</dbReference>
<comment type="caution">
    <text evidence="5">The sequence shown here is derived from an EMBL/GenBank/DDBJ whole genome shotgun (WGS) entry which is preliminary data.</text>
</comment>
<evidence type="ECO:0000313" key="6">
    <source>
        <dbReference type="Proteomes" id="UP000197468"/>
    </source>
</evidence>
<evidence type="ECO:0000256" key="3">
    <source>
        <dbReference type="SAM" id="Phobius"/>
    </source>
</evidence>
<feature type="compositionally biased region" description="Low complexity" evidence="2">
    <location>
        <begin position="16"/>
        <end position="27"/>
    </location>
</feature>
<keyword evidence="3" id="KW-0472">Membrane</keyword>
<dbReference type="InterPro" id="IPR050640">
    <property type="entry name" value="Bact_2-comp_sensor_kinase"/>
</dbReference>
<protein>
    <recommendedName>
        <fullName evidence="4">Histidine kinase/HSP90-like ATPase domain-containing protein</fullName>
    </recommendedName>
</protein>
<dbReference type="InterPro" id="IPR010559">
    <property type="entry name" value="Sig_transdc_His_kin_internal"/>
</dbReference>
<dbReference type="InterPro" id="IPR036890">
    <property type="entry name" value="HATPase_C_sf"/>
</dbReference>
<dbReference type="GO" id="GO:0016020">
    <property type="term" value="C:membrane"/>
    <property type="evidence" value="ECO:0007669"/>
    <property type="project" value="InterPro"/>
</dbReference>
<evidence type="ECO:0000256" key="2">
    <source>
        <dbReference type="SAM" id="MobiDB-lite"/>
    </source>
</evidence>
<accession>A0A246J2S7</accession>
<feature type="transmembrane region" description="Helical" evidence="3">
    <location>
        <begin position="179"/>
        <end position="200"/>
    </location>
</feature>
<dbReference type="EMBL" id="NIOF01000010">
    <property type="protein sequence ID" value="OWQ86901.1"/>
    <property type="molecule type" value="Genomic_DNA"/>
</dbReference>
<feature type="region of interest" description="Disordered" evidence="2">
    <location>
        <begin position="1"/>
        <end position="30"/>
    </location>
</feature>
<name>A0A246J2S7_9BURK</name>
<dbReference type="AlphaFoldDB" id="A0A246J2S7"/>
<dbReference type="Proteomes" id="UP000197468">
    <property type="component" value="Unassembled WGS sequence"/>
</dbReference>
<gene>
    <name evidence="5" type="ORF">CDN99_19525</name>
</gene>
<feature type="domain" description="Histidine kinase/HSP90-like ATPase" evidence="4">
    <location>
        <begin position="357"/>
        <end position="454"/>
    </location>
</feature>
<feature type="coiled-coil region" evidence="1">
    <location>
        <begin position="239"/>
        <end position="271"/>
    </location>
</feature>
<feature type="transmembrane region" description="Helical" evidence="3">
    <location>
        <begin position="152"/>
        <end position="170"/>
    </location>
</feature>
<dbReference type="PANTHER" id="PTHR34220">
    <property type="entry name" value="SENSOR HISTIDINE KINASE YPDA"/>
    <property type="match status" value="1"/>
</dbReference>
<dbReference type="InterPro" id="IPR003594">
    <property type="entry name" value="HATPase_dom"/>
</dbReference>
<dbReference type="PANTHER" id="PTHR34220:SF9">
    <property type="entry name" value="SIGNAL TRANSDUCTION HISTIDINE KINASE INTERNAL REGION DOMAIN-CONTAINING PROTEIN"/>
    <property type="match status" value="1"/>
</dbReference>
<feature type="transmembrane region" description="Helical" evidence="3">
    <location>
        <begin position="212"/>
        <end position="233"/>
    </location>
</feature>
<evidence type="ECO:0000313" key="5">
    <source>
        <dbReference type="EMBL" id="OWQ86901.1"/>
    </source>
</evidence>
<keyword evidence="6" id="KW-1185">Reference proteome</keyword>